<name>A0A6N3A077_9FIRM</name>
<dbReference type="SUPFAM" id="SSF50249">
    <property type="entry name" value="Nucleic acid-binding proteins"/>
    <property type="match status" value="1"/>
</dbReference>
<organism evidence="1">
    <name type="scientific">Veillonella ratti</name>
    <dbReference type="NCBI Taxonomy" id="103892"/>
    <lineage>
        <taxon>Bacteria</taxon>
        <taxon>Bacillati</taxon>
        <taxon>Bacillota</taxon>
        <taxon>Negativicutes</taxon>
        <taxon>Veillonellales</taxon>
        <taxon>Veillonellaceae</taxon>
        <taxon>Veillonella</taxon>
    </lineage>
</organism>
<dbReference type="RefSeq" id="WP_156704250.1">
    <property type="nucleotide sequence ID" value="NZ_CACRUX010000021.1"/>
</dbReference>
<gene>
    <name evidence="1" type="ORF">VRLFYP33_00589</name>
</gene>
<reference evidence="1" key="1">
    <citation type="submission" date="2019-11" db="EMBL/GenBank/DDBJ databases">
        <authorList>
            <person name="Feng L."/>
        </authorList>
    </citation>
    <scope>NUCLEOTIDE SEQUENCE</scope>
    <source>
        <strain evidence="1">VrattiLFYP33</strain>
    </source>
</reference>
<dbReference type="AlphaFoldDB" id="A0A6N3A077"/>
<dbReference type="InterPro" id="IPR022595">
    <property type="entry name" value="Enc34_ssDNA-bd"/>
</dbReference>
<dbReference type="InterPro" id="IPR012340">
    <property type="entry name" value="NA-bd_OB-fold"/>
</dbReference>
<dbReference type="EMBL" id="CACRUX010000021">
    <property type="protein sequence ID" value="VYT84273.1"/>
    <property type="molecule type" value="Genomic_DNA"/>
</dbReference>
<sequence>MSKVKTRLVRLSYVTLAEAEPDMQGNKFYSTQILIDKNDKETVKAFQDAVEELKRDPKALAKVNNNAKAITVPFRDGDTDTADYVANAPDVYAGKYFVNAKNSKRPQILGVNKEVLEPFEVEDEVYSGCYAQCILGLYVYNSNGNKGVGVGLNGVRKVKDGDRLGGVTVSADDFDDDLVEDNDDIL</sequence>
<accession>A0A6N3A077</accession>
<proteinExistence type="predicted"/>
<protein>
    <submittedName>
        <fullName evidence="1">Uncharacterized protein</fullName>
    </submittedName>
</protein>
<evidence type="ECO:0000313" key="1">
    <source>
        <dbReference type="EMBL" id="VYT84273.1"/>
    </source>
</evidence>
<dbReference type="Gene3D" id="2.40.50.140">
    <property type="entry name" value="Nucleic acid-binding proteins"/>
    <property type="match status" value="1"/>
</dbReference>
<dbReference type="Pfam" id="PF10991">
    <property type="entry name" value="Enc34_ssDNA-bd"/>
    <property type="match status" value="1"/>
</dbReference>